<dbReference type="Pfam" id="PF18602">
    <property type="entry name" value="Rap1a"/>
    <property type="match status" value="1"/>
</dbReference>
<gene>
    <name evidence="1" type="ORF">ICHIAU1_07510</name>
</gene>
<evidence type="ECO:0000313" key="2">
    <source>
        <dbReference type="Proteomes" id="UP000463961"/>
    </source>
</evidence>
<keyword evidence="2" id="KW-1185">Reference proteome</keyword>
<protein>
    <submittedName>
        <fullName evidence="1">Uncharacterized protein</fullName>
    </submittedName>
</protein>
<dbReference type="OrthoDB" id="9132029at2"/>
<organism evidence="1 2">
    <name type="scientific">Fluviibacter phosphoraccumulans</name>
    <dbReference type="NCBI Taxonomy" id="1751046"/>
    <lineage>
        <taxon>Bacteria</taxon>
        <taxon>Pseudomonadati</taxon>
        <taxon>Pseudomonadota</taxon>
        <taxon>Betaproteobacteria</taxon>
        <taxon>Rhodocyclales</taxon>
        <taxon>Fluviibacteraceae</taxon>
        <taxon>Fluviibacter</taxon>
    </lineage>
</organism>
<dbReference type="InterPro" id="IPR041238">
    <property type="entry name" value="Rap1a"/>
</dbReference>
<evidence type="ECO:0000313" key="1">
    <source>
        <dbReference type="EMBL" id="BBU68468.1"/>
    </source>
</evidence>
<sequence>MKKLIVVASMATLALGLSTGAQAANAISTEELMSYCKSTDSSSFVTCEIYGQAVYDTYLVTRHPKYAPNYICVKQPGPPRKEVIQEYVAWSDANPKYAKDPAADTILRFLAGRFPCGKAAK</sequence>
<dbReference type="EMBL" id="AP022345">
    <property type="protein sequence ID" value="BBU68468.1"/>
    <property type="molecule type" value="Genomic_DNA"/>
</dbReference>
<accession>A0A679HYL5</accession>
<proteinExistence type="predicted"/>
<dbReference type="AlphaFoldDB" id="A0A679HYL5"/>
<reference evidence="2" key="1">
    <citation type="submission" date="2020-01" db="EMBL/GenBank/DDBJ databases">
        <title>Phosphoaccumulans saitamaens gen. nov., sp. nov., a polyphosphate accumulating bacterium isolated from surface river water.</title>
        <authorList>
            <person name="Watanabe K."/>
            <person name="Suda W."/>
        </authorList>
    </citation>
    <scope>NUCLEOTIDE SEQUENCE [LARGE SCALE GENOMIC DNA]</scope>
    <source>
        <strain evidence="2">ICHIAU1</strain>
    </source>
</reference>
<dbReference type="Gene3D" id="1.10.890.40">
    <property type="match status" value="1"/>
</dbReference>
<dbReference type="Proteomes" id="UP000463961">
    <property type="component" value="Chromosome"/>
</dbReference>
<dbReference type="RefSeq" id="WP_162050746.1">
    <property type="nucleotide sequence ID" value="NZ_AP019011.1"/>
</dbReference>
<name>A0A679HYL5_9RHOO</name>